<organism evidence="1">
    <name type="scientific">Spirodela intermedia</name>
    <name type="common">Intermediate duckweed</name>
    <dbReference type="NCBI Taxonomy" id="51605"/>
    <lineage>
        <taxon>Eukaryota</taxon>
        <taxon>Viridiplantae</taxon>
        <taxon>Streptophyta</taxon>
        <taxon>Embryophyta</taxon>
        <taxon>Tracheophyta</taxon>
        <taxon>Spermatophyta</taxon>
        <taxon>Magnoliopsida</taxon>
        <taxon>Liliopsida</taxon>
        <taxon>Araceae</taxon>
        <taxon>Lemnoideae</taxon>
        <taxon>Spirodela</taxon>
    </lineage>
</organism>
<proteinExistence type="predicted"/>
<accession>A0A7I8IDQ8</accession>
<dbReference type="EMBL" id="CACRZD030000002">
    <property type="protein sequence ID" value="CAA6655799.1"/>
    <property type="molecule type" value="Genomic_DNA"/>
</dbReference>
<sequence>MQIHALRKRRKKGSIQSVGPLELPVLSLPCSRSLSLSLPLFSYETPSLLEEEAWVPHAATADQYKRHKNGGTT</sequence>
<name>A0A7I8IDQ8_SPIIN</name>
<keyword evidence="2" id="KW-1185">Reference proteome</keyword>
<dbReference type="Proteomes" id="UP001189122">
    <property type="component" value="Unassembled WGS sequence"/>
</dbReference>
<protein>
    <submittedName>
        <fullName evidence="1">Uncharacterized protein</fullName>
    </submittedName>
</protein>
<dbReference type="AlphaFoldDB" id="A0A7I8IDQ8"/>
<dbReference type="EMBL" id="LR743589">
    <property type="protein sequence ID" value="CAA2616106.1"/>
    <property type="molecule type" value="Genomic_DNA"/>
</dbReference>
<reference evidence="1 2" key="1">
    <citation type="submission" date="2019-12" db="EMBL/GenBank/DDBJ databases">
        <authorList>
            <person name="Scholz U."/>
            <person name="Mascher M."/>
            <person name="Fiebig A."/>
        </authorList>
    </citation>
    <scope>NUCLEOTIDE SEQUENCE</scope>
</reference>
<gene>
    <name evidence="1" type="ORF">SI7747_02002339</name>
</gene>
<evidence type="ECO:0000313" key="2">
    <source>
        <dbReference type="Proteomes" id="UP001189122"/>
    </source>
</evidence>
<evidence type="ECO:0000313" key="1">
    <source>
        <dbReference type="EMBL" id="CAA2616106.1"/>
    </source>
</evidence>